<evidence type="ECO:0000256" key="1">
    <source>
        <dbReference type="SAM" id="MobiDB-lite"/>
    </source>
</evidence>
<feature type="region of interest" description="Disordered" evidence="1">
    <location>
        <begin position="16"/>
        <end position="39"/>
    </location>
</feature>
<name>X0SY39_9ZZZZ</name>
<comment type="caution">
    <text evidence="2">The sequence shown here is derived from an EMBL/GenBank/DDBJ whole genome shotgun (WGS) entry which is preliminary data.</text>
</comment>
<proteinExistence type="predicted"/>
<feature type="compositionally biased region" description="Basic and acidic residues" evidence="1">
    <location>
        <begin position="27"/>
        <end position="39"/>
    </location>
</feature>
<dbReference type="AlphaFoldDB" id="X0SY39"/>
<protein>
    <submittedName>
        <fullName evidence="2">Uncharacterized protein</fullName>
    </submittedName>
</protein>
<accession>X0SY39</accession>
<evidence type="ECO:0000313" key="2">
    <source>
        <dbReference type="EMBL" id="GAF80026.1"/>
    </source>
</evidence>
<gene>
    <name evidence="2" type="ORF">S01H1_18371</name>
</gene>
<sequence>MARTNDWWRCQMIGTIDRKPSTGGGPADDKDPHGGVEIF</sequence>
<dbReference type="EMBL" id="BARS01009820">
    <property type="protein sequence ID" value="GAF80026.1"/>
    <property type="molecule type" value="Genomic_DNA"/>
</dbReference>
<organism evidence="2">
    <name type="scientific">marine sediment metagenome</name>
    <dbReference type="NCBI Taxonomy" id="412755"/>
    <lineage>
        <taxon>unclassified sequences</taxon>
        <taxon>metagenomes</taxon>
        <taxon>ecological metagenomes</taxon>
    </lineage>
</organism>
<reference evidence="2" key="1">
    <citation type="journal article" date="2014" name="Front. Microbiol.">
        <title>High frequency of phylogenetically diverse reductive dehalogenase-homologous genes in deep subseafloor sedimentary metagenomes.</title>
        <authorList>
            <person name="Kawai M."/>
            <person name="Futagami T."/>
            <person name="Toyoda A."/>
            <person name="Takaki Y."/>
            <person name="Nishi S."/>
            <person name="Hori S."/>
            <person name="Arai W."/>
            <person name="Tsubouchi T."/>
            <person name="Morono Y."/>
            <person name="Uchiyama I."/>
            <person name="Ito T."/>
            <person name="Fujiyama A."/>
            <person name="Inagaki F."/>
            <person name="Takami H."/>
        </authorList>
    </citation>
    <scope>NUCLEOTIDE SEQUENCE</scope>
    <source>
        <strain evidence="2">Expedition CK06-06</strain>
    </source>
</reference>